<comment type="caution">
    <text evidence="1">The sequence shown here is derived from an EMBL/GenBank/DDBJ whole genome shotgun (WGS) entry which is preliminary data.</text>
</comment>
<dbReference type="EMBL" id="ANKD01000796">
    <property type="protein sequence ID" value="EPC69544.1"/>
    <property type="molecule type" value="Genomic_DNA"/>
</dbReference>
<gene>
    <name evidence="1" type="ORF">Lpp71_15854</name>
</gene>
<reference evidence="1 2" key="1">
    <citation type="journal article" date="2013" name="PLoS ONE">
        <title>Lactobacillus paracasei comparative genomics: towards species pan-genome definition and exploitation of diversity.</title>
        <authorList>
            <person name="Smokvina T."/>
            <person name="Wels M."/>
            <person name="Polka J."/>
            <person name="Chervaux C."/>
            <person name="Brisse S."/>
            <person name="Boekhorst J."/>
            <person name="van Hylckama Vlieg J.E."/>
            <person name="Siezen R.J."/>
        </authorList>
    </citation>
    <scope>NUCLEOTIDE SEQUENCE [LARGE SCALE GENOMIC DNA]</scope>
    <source>
        <strain evidence="1 2">Lpp71</strain>
    </source>
</reference>
<name>A0A8E0IP52_LACPA</name>
<evidence type="ECO:0000313" key="2">
    <source>
        <dbReference type="Proteomes" id="UP000014252"/>
    </source>
</evidence>
<accession>A0A8E0IP52</accession>
<organism evidence="1 2">
    <name type="scientific">Lacticaseibacillus paracasei subsp. paracasei Lpp71</name>
    <dbReference type="NCBI Taxonomy" id="1256207"/>
    <lineage>
        <taxon>Bacteria</taxon>
        <taxon>Bacillati</taxon>
        <taxon>Bacillota</taxon>
        <taxon>Bacilli</taxon>
        <taxon>Lactobacillales</taxon>
        <taxon>Lactobacillaceae</taxon>
        <taxon>Lacticaseibacillus</taxon>
    </lineage>
</organism>
<protein>
    <submittedName>
        <fullName evidence="1">Uncharacterized protein</fullName>
    </submittedName>
</protein>
<dbReference type="AlphaFoldDB" id="A0A8E0IP52"/>
<evidence type="ECO:0000313" key="1">
    <source>
        <dbReference type="EMBL" id="EPC69544.1"/>
    </source>
</evidence>
<proteinExistence type="predicted"/>
<sequence>MTEIHWPIQKRRKLVDRSEEKVAPKNVPIHENHRLVWSLLFLIVGFFSEDVNTEAGRLLQVVSSFQSMKATLFSKKRRLTCQYFE</sequence>
<dbReference type="Proteomes" id="UP000014252">
    <property type="component" value="Unassembled WGS sequence"/>
</dbReference>